<feature type="compositionally biased region" description="Basic and acidic residues" evidence="1">
    <location>
        <begin position="1518"/>
        <end position="1530"/>
    </location>
</feature>
<feature type="compositionally biased region" description="Low complexity" evidence="1">
    <location>
        <begin position="909"/>
        <end position="921"/>
    </location>
</feature>
<feature type="region of interest" description="Disordered" evidence="1">
    <location>
        <begin position="503"/>
        <end position="769"/>
    </location>
</feature>
<feature type="compositionally biased region" description="Basic and acidic residues" evidence="1">
    <location>
        <begin position="1342"/>
        <end position="1352"/>
    </location>
</feature>
<reference evidence="2" key="4">
    <citation type="submission" date="2025-09" db="UniProtKB">
        <authorList>
            <consortium name="Ensembl"/>
        </authorList>
    </citation>
    <scope>IDENTIFICATION</scope>
    <source>
        <strain evidence="2">JP 163 A</strain>
    </source>
</reference>
<sequence length="1589" mass="171787">MSNRDSLGVGELLPQDVIHVFAQEKHSRRGRKKRTRSFGRAFSWFKRKKRKNNFNNGQNHGMGPPLDLDLDRHRSGHHGGHKGGQKSGKQTHQHGNSHAVPKLNDDDKTPAPPQFQENVFIESSRSKYMEDLHTEALEGLKMMQEEENSNGVEYQDNESTVSTVTVQTDGESAGFVTDSTIPDTSSVISRQSSMSARSSRSGLTRQASTFRPLNSGKKSEKSKTRKRQRRSVAGIPRHVQKEFGLDRVGWMVTRRLDEEQLFNRDTDNSPLTVGPESPEELGSIPQTSNIIHPLSKEKVAQLNAAHAAHKDDLALLHRFTPHSEDERRPRSVAVPWMTTASSLQQKPPSPVMTMSPQAAYMSKIIPNAVLPPSVDVVEISRSRSRSSVRMVSKSSLLVSSPAPSRASSRASSSRTTSSNITSVSRYNGPTLSDTSCYSNSDSSETLVSDSSTISSNSRQKMPHNVDTSAKHYKVNSNSSNGTFNTKVLIKGEQKDGQFVRSLSVIKSKRAPPPPSRSYSLHSKMKRRSQDLVELPIEPSAPSKEKENHKPGSSPLPSSCVDSPGYHGDTSSLDDSTGSTLFALKKSQLPAPKTEDSKKAAAIDCKDASEEKQEQFQGNKHTRLLSPSSGYSSQDGTSPQQPPSTSPKHKKGFFTKLQKLFSGPNSSSLAAGVSTQTEIAEPKHDTVSVSPSVQTLRELFNIPPPPKVHAPPPPPPEVWAHSKRTFELLLGPPAPDNPIAIIKKNPKDRRQQRQSPSVSREGSVKNFAVERKHKNMAVTVEPINESLEAKKVQESGILNAEIHKEKIERLSQNGDLEGNVKKEKESVCDILNGILVKDIEKRERKGQKTSSQAAEGMTNTATSTTISSVNISSSVSGPLQLSAIQTTEASRSVKVVSPESSWPPPPPPMAQVSINGADGLDFPLPPPPFFGEEGMISPVQVPPNGNSYGCKSSPGAVFSRQDVKGDCIEVSPSPGIPPPPPYTAPLPPTTETEKGSVPPKESSVSASPVKEVHLPTAVEVSKDFTLQHTQETSYSTEQAGPLRKYVPPQSIPPLPPQLQPSEQEIDPPDKSASPKPETKELPNSILIPHQCIPPSPPKEPLLKSSTDHSGTDEAPILPPSEFRNASLLKEEEEIASTQPINIPLPPPLPAQIPADSNHKYGPLSIENQHQTTACASDVHREQSNVITPSLLKMVKLRSVENSLEPLETQEQASSKGVLKDPSSTITSSLLQMIKLRSVNNSPEPTESPTGVKEEPTPSFLQKVKLRSINNSPEPAEVAKDSGEASVSSATPSSLQTVMLQDINSPEPPEPAKDASESSVSNATPSSLQTVKLQVINNSPEPAEEVKDATKESVKNSPEPLEAKEQPKPETPVNLQLPDKELPTSSSTSEAPQKPIRKSLIMTYPTSTSPPATITSTPTLSQSVVVSTATSPTVVAPMKESPPATTSSGSMNLQEAIRLRTAARSKQGPSSRLSPLSPLDYLKSPTSTASFIFSKSNKKVVIETKQKQEEKENVQNNEEDSTKVTSEGESKIAGRVPPPVAKKPKAKGKEAETSDAVEQTAGQETQLDGLKDTTEEINGTAGTVQSGTSST</sequence>
<feature type="region of interest" description="Disordered" evidence="1">
    <location>
        <begin position="1137"/>
        <end position="1159"/>
    </location>
</feature>
<feature type="compositionally biased region" description="Pro residues" evidence="1">
    <location>
        <begin position="973"/>
        <end position="987"/>
    </location>
</feature>
<feature type="compositionally biased region" description="Low complexity" evidence="1">
    <location>
        <begin position="567"/>
        <end position="580"/>
    </location>
</feature>
<feature type="compositionally biased region" description="Polar residues" evidence="1">
    <location>
        <begin position="1023"/>
        <end position="1037"/>
    </location>
</feature>
<feature type="compositionally biased region" description="Pro residues" evidence="1">
    <location>
        <begin position="701"/>
        <end position="716"/>
    </location>
</feature>
<feature type="compositionally biased region" description="Basic residues" evidence="1">
    <location>
        <begin position="26"/>
        <end position="37"/>
    </location>
</feature>
<feature type="compositionally biased region" description="Low complexity" evidence="1">
    <location>
        <begin position="185"/>
        <end position="201"/>
    </location>
</feature>
<dbReference type="InParanoid" id="A0A3B5QZU9"/>
<dbReference type="STRING" id="8083.ENSXMAP00000036868"/>
<feature type="region of interest" description="Disordered" evidence="1">
    <location>
        <begin position="891"/>
        <end position="947"/>
    </location>
</feature>
<feature type="region of interest" description="Disordered" evidence="1">
    <location>
        <begin position="173"/>
        <end position="234"/>
    </location>
</feature>
<proteinExistence type="predicted"/>
<feature type="compositionally biased region" description="Basic residues" evidence="1">
    <location>
        <begin position="74"/>
        <end position="92"/>
    </location>
</feature>
<feature type="compositionally biased region" description="Polar residues" evidence="1">
    <location>
        <begin position="1315"/>
        <end position="1338"/>
    </location>
</feature>
<dbReference type="PANTHER" id="PTHR23039:SF6">
    <property type="entry name" value="SIMILAR TO MKIAA1522 PROTEIN"/>
    <property type="match status" value="1"/>
</dbReference>
<feature type="compositionally biased region" description="Low complexity" evidence="1">
    <location>
        <begin position="381"/>
        <end position="425"/>
    </location>
</feature>
<protein>
    <submittedName>
        <fullName evidence="2">Uncharacterized protein</fullName>
    </submittedName>
</protein>
<evidence type="ECO:0000313" key="3">
    <source>
        <dbReference type="Proteomes" id="UP000002852"/>
    </source>
</evidence>
<feature type="compositionally biased region" description="Low complexity" evidence="1">
    <location>
        <begin position="1401"/>
        <end position="1435"/>
    </location>
</feature>
<dbReference type="OMA" id="VVNIFAH"/>
<feature type="compositionally biased region" description="Polar residues" evidence="1">
    <location>
        <begin position="1554"/>
        <end position="1564"/>
    </location>
</feature>
<evidence type="ECO:0000313" key="2">
    <source>
        <dbReference type="Ensembl" id="ENSXMAP00000036868.1"/>
    </source>
</evidence>
<feature type="compositionally biased region" description="Low complexity" evidence="1">
    <location>
        <begin position="1467"/>
        <end position="1477"/>
    </location>
</feature>
<dbReference type="RefSeq" id="XP_023208820.1">
    <property type="nucleotide sequence ID" value="XM_023353052.1"/>
</dbReference>
<feature type="compositionally biased region" description="Pro residues" evidence="1">
    <location>
        <begin position="1048"/>
        <end position="1057"/>
    </location>
</feature>
<feature type="region of interest" description="Disordered" evidence="1">
    <location>
        <begin position="381"/>
        <end position="465"/>
    </location>
</feature>
<dbReference type="OrthoDB" id="9948858at2759"/>
<feature type="region of interest" description="Disordered" evidence="1">
    <location>
        <begin position="841"/>
        <end position="860"/>
    </location>
</feature>
<feature type="compositionally biased region" description="Polar residues" evidence="1">
    <location>
        <begin position="202"/>
        <end position="212"/>
    </location>
</feature>
<feature type="compositionally biased region" description="Basic and acidic residues" evidence="1">
    <location>
        <begin position="1501"/>
        <end position="1511"/>
    </location>
</feature>
<feature type="compositionally biased region" description="Polar residues" evidence="1">
    <location>
        <begin position="614"/>
        <end position="630"/>
    </location>
</feature>
<feature type="compositionally biased region" description="Polar residues" evidence="1">
    <location>
        <begin position="1283"/>
        <end position="1302"/>
    </location>
</feature>
<feature type="compositionally biased region" description="Low complexity" evidence="1">
    <location>
        <begin position="432"/>
        <end position="457"/>
    </location>
</feature>
<name>A0A3B5QZU9_XIPMA</name>
<feature type="region of interest" description="Disordered" evidence="1">
    <location>
        <begin position="1501"/>
        <end position="1589"/>
    </location>
</feature>
<reference evidence="2" key="3">
    <citation type="submission" date="2025-08" db="UniProtKB">
        <authorList>
            <consortium name="Ensembl"/>
        </authorList>
    </citation>
    <scope>IDENTIFICATION</scope>
    <source>
        <strain evidence="2">JP 163 A</strain>
    </source>
</reference>
<feature type="region of interest" description="Disordered" evidence="1">
    <location>
        <begin position="1236"/>
        <end position="1256"/>
    </location>
</feature>
<feature type="compositionally biased region" description="Polar residues" evidence="1">
    <location>
        <begin position="662"/>
        <end position="677"/>
    </location>
</feature>
<feature type="compositionally biased region" description="Polar residues" evidence="1">
    <location>
        <begin position="1236"/>
        <end position="1247"/>
    </location>
</feature>
<feature type="compositionally biased region" description="Polar residues" evidence="1">
    <location>
        <begin position="1441"/>
        <end position="1451"/>
    </location>
</feature>
<feature type="region of interest" description="Disordered" evidence="1">
    <location>
        <begin position="265"/>
        <end position="284"/>
    </location>
</feature>
<reference evidence="3" key="1">
    <citation type="submission" date="2012-01" db="EMBL/GenBank/DDBJ databases">
        <authorList>
            <person name="Walter R."/>
            <person name="Schartl M."/>
            <person name="Warren W."/>
        </authorList>
    </citation>
    <scope>NUCLEOTIDE SEQUENCE [LARGE SCALE GENOMIC DNA]</scope>
    <source>
        <strain evidence="3">JP 163 A</strain>
    </source>
</reference>
<dbReference type="GO" id="GO:0030154">
    <property type="term" value="P:cell differentiation"/>
    <property type="evidence" value="ECO:0007669"/>
    <property type="project" value="TreeGrafter"/>
</dbReference>
<dbReference type="Proteomes" id="UP000002852">
    <property type="component" value="Unassembled WGS sequence"/>
</dbReference>
<feature type="region of interest" description="Disordered" evidence="1">
    <location>
        <begin position="1271"/>
        <end position="1479"/>
    </location>
</feature>
<evidence type="ECO:0000256" key="1">
    <source>
        <dbReference type="SAM" id="MobiDB-lite"/>
    </source>
</evidence>
<feature type="region of interest" description="Disordered" evidence="1">
    <location>
        <begin position="965"/>
        <end position="1118"/>
    </location>
</feature>
<dbReference type="Ensembl" id="ENSXMAT00000031682.1">
    <property type="protein sequence ID" value="ENSXMAP00000036868.1"/>
    <property type="gene ID" value="ENSXMAG00000025341.1"/>
</dbReference>
<feature type="compositionally biased region" description="Polar residues" evidence="1">
    <location>
        <begin position="1574"/>
        <end position="1589"/>
    </location>
</feature>
<keyword evidence="3" id="KW-1185">Reference proteome</keyword>
<organism evidence="2 3">
    <name type="scientific">Xiphophorus maculatus</name>
    <name type="common">Southern platyfish</name>
    <name type="synonym">Platypoecilus maculatus</name>
    <dbReference type="NCBI Taxonomy" id="8083"/>
    <lineage>
        <taxon>Eukaryota</taxon>
        <taxon>Metazoa</taxon>
        <taxon>Chordata</taxon>
        <taxon>Craniata</taxon>
        <taxon>Vertebrata</taxon>
        <taxon>Euteleostomi</taxon>
        <taxon>Actinopterygii</taxon>
        <taxon>Neopterygii</taxon>
        <taxon>Teleostei</taxon>
        <taxon>Neoteleostei</taxon>
        <taxon>Acanthomorphata</taxon>
        <taxon>Ovalentaria</taxon>
        <taxon>Atherinomorphae</taxon>
        <taxon>Cyprinodontiformes</taxon>
        <taxon>Poeciliidae</taxon>
        <taxon>Poeciliinae</taxon>
        <taxon>Xiphophorus</taxon>
    </lineage>
</organism>
<feature type="compositionally biased region" description="Basic and acidic residues" evidence="1">
    <location>
        <begin position="592"/>
        <end position="613"/>
    </location>
</feature>
<dbReference type="KEGG" id="xma:102229350"/>
<accession>A0A3B5QZU9</accession>
<reference evidence="3" key="2">
    <citation type="journal article" date="2013" name="Nat. Genet.">
        <title>The genome of the platyfish, Xiphophorus maculatus, provides insights into evolutionary adaptation and several complex traits.</title>
        <authorList>
            <person name="Schartl M."/>
            <person name="Walter R.B."/>
            <person name="Shen Y."/>
            <person name="Garcia T."/>
            <person name="Catchen J."/>
            <person name="Amores A."/>
            <person name="Braasch I."/>
            <person name="Chalopin D."/>
            <person name="Volff J.N."/>
            <person name="Lesch K.P."/>
            <person name="Bisazza A."/>
            <person name="Minx P."/>
            <person name="Hillier L."/>
            <person name="Wilson R.K."/>
            <person name="Fuerstenberg S."/>
            <person name="Boore J."/>
            <person name="Searle S."/>
            <person name="Postlethwait J.H."/>
            <person name="Warren W.C."/>
        </authorList>
    </citation>
    <scope>NUCLEOTIDE SEQUENCE [LARGE SCALE GENOMIC DNA]</scope>
    <source>
        <strain evidence="3">JP 163 A</strain>
    </source>
</reference>
<dbReference type="GeneTree" id="ENSGT00940000170349"/>
<dbReference type="GeneID" id="102229350"/>
<dbReference type="PANTHER" id="PTHR23039">
    <property type="entry name" value="NANCE-HORAN SYNDROME PROTEIN"/>
    <property type="match status" value="1"/>
</dbReference>
<feature type="region of interest" description="Disordered" evidence="1">
    <location>
        <begin position="23"/>
        <end position="114"/>
    </location>
</feature>